<protein>
    <submittedName>
        <fullName evidence="9">Capsular polysaccharide type 8 biosynthesis protein cap8A</fullName>
    </submittedName>
</protein>
<evidence type="ECO:0000256" key="4">
    <source>
        <dbReference type="ARBA" id="ARBA00022692"/>
    </source>
</evidence>
<comment type="similarity">
    <text evidence="2">Belongs to the CpsC/CapA family.</text>
</comment>
<dbReference type="Pfam" id="PF02706">
    <property type="entry name" value="Wzz"/>
    <property type="match status" value="1"/>
</dbReference>
<dbReference type="PANTHER" id="PTHR32309:SF13">
    <property type="entry name" value="FERRIC ENTEROBACTIN TRANSPORT PROTEIN FEPE"/>
    <property type="match status" value="1"/>
</dbReference>
<evidence type="ECO:0000313" key="9">
    <source>
        <dbReference type="EMBL" id="CEG22099.1"/>
    </source>
</evidence>
<dbReference type="Proteomes" id="UP000043699">
    <property type="component" value="Unassembled WGS sequence"/>
</dbReference>
<proteinExistence type="inferred from homology"/>
<dbReference type="RefSeq" id="WP_052650828.1">
    <property type="nucleotide sequence ID" value="NZ_CCXS01000001.1"/>
</dbReference>
<dbReference type="GO" id="GO:0005886">
    <property type="term" value="C:plasma membrane"/>
    <property type="evidence" value="ECO:0007669"/>
    <property type="project" value="UniProtKB-SubCell"/>
</dbReference>
<keyword evidence="5 7" id="KW-1133">Transmembrane helix</keyword>
<evidence type="ECO:0000256" key="5">
    <source>
        <dbReference type="ARBA" id="ARBA00022989"/>
    </source>
</evidence>
<dbReference type="OrthoDB" id="2360475at2"/>
<evidence type="ECO:0000256" key="2">
    <source>
        <dbReference type="ARBA" id="ARBA00006683"/>
    </source>
</evidence>
<organism evidence="9 10">
    <name type="scientific">Planococcus massiliensis</name>
    <dbReference type="NCBI Taxonomy" id="1499687"/>
    <lineage>
        <taxon>Bacteria</taxon>
        <taxon>Bacillati</taxon>
        <taxon>Bacillota</taxon>
        <taxon>Bacilli</taxon>
        <taxon>Bacillales</taxon>
        <taxon>Caryophanaceae</taxon>
        <taxon>Planococcus</taxon>
    </lineage>
</organism>
<evidence type="ECO:0000259" key="8">
    <source>
        <dbReference type="Pfam" id="PF02706"/>
    </source>
</evidence>
<dbReference type="STRING" id="1499687.BN1080_01019"/>
<keyword evidence="3" id="KW-1003">Cell membrane</keyword>
<evidence type="ECO:0000256" key="6">
    <source>
        <dbReference type="ARBA" id="ARBA00023136"/>
    </source>
</evidence>
<evidence type="ECO:0000256" key="3">
    <source>
        <dbReference type="ARBA" id="ARBA00022475"/>
    </source>
</evidence>
<feature type="transmembrane region" description="Helical" evidence="7">
    <location>
        <begin position="173"/>
        <end position="198"/>
    </location>
</feature>
<reference evidence="9 10" key="1">
    <citation type="submission" date="2014-09" db="EMBL/GenBank/DDBJ databases">
        <authorList>
            <person name="Urmite Genomes Urmite Genomes"/>
        </authorList>
    </citation>
    <scope>NUCLEOTIDE SEQUENCE [LARGE SCALE GENOMIC DNA]</scope>
    <source>
        <strain evidence="9 10">ES2</strain>
    </source>
</reference>
<dbReference type="InterPro" id="IPR003856">
    <property type="entry name" value="LPS_length_determ_N"/>
</dbReference>
<feature type="domain" description="Polysaccharide chain length determinant N-terminal" evidence="8">
    <location>
        <begin position="3"/>
        <end position="93"/>
    </location>
</feature>
<dbReference type="InterPro" id="IPR050445">
    <property type="entry name" value="Bact_polysacc_biosynth/exp"/>
</dbReference>
<name>A0A098EIH6_9BACL</name>
<evidence type="ECO:0000313" key="10">
    <source>
        <dbReference type="Proteomes" id="UP000043699"/>
    </source>
</evidence>
<comment type="subcellular location">
    <subcellularLocation>
        <location evidence="1">Cell membrane</location>
        <topology evidence="1">Multi-pass membrane protein</topology>
    </subcellularLocation>
</comment>
<keyword evidence="6 7" id="KW-0472">Membrane</keyword>
<gene>
    <name evidence="9" type="primary">cap8A_2</name>
    <name evidence="9" type="ORF">BN1080_01019</name>
</gene>
<dbReference type="PANTHER" id="PTHR32309">
    <property type="entry name" value="TYROSINE-PROTEIN KINASE"/>
    <property type="match status" value="1"/>
</dbReference>
<evidence type="ECO:0000256" key="7">
    <source>
        <dbReference type="SAM" id="Phobius"/>
    </source>
</evidence>
<feature type="transmembrane region" description="Helical" evidence="7">
    <location>
        <begin position="18"/>
        <end position="40"/>
    </location>
</feature>
<sequence>MIEEINLRTVYGIIKKRILMIISLVILAAVLAGAATIYLVTPIYQTSTQILINSEQSETMPITNTDIQTNLQLINTYSVIIKTPFILDQVIERLGLTVTAEELTNKITVNSASESQVIDISVRDANAAEGVRIANMIATVFQAEIEELMNVDNVNILSTATLSENPEPVEPNLVMNIAAAAAGGLVLGIGIAFLLAFLDTTVKSEEDVEELLGLPILGVVSPMNDSHKVRKIEQISLKEKEAFRA</sequence>
<keyword evidence="4 7" id="KW-0812">Transmembrane</keyword>
<evidence type="ECO:0000256" key="1">
    <source>
        <dbReference type="ARBA" id="ARBA00004651"/>
    </source>
</evidence>
<accession>A0A098EIH6</accession>
<dbReference type="EMBL" id="CCXS01000001">
    <property type="protein sequence ID" value="CEG22099.1"/>
    <property type="molecule type" value="Genomic_DNA"/>
</dbReference>
<keyword evidence="10" id="KW-1185">Reference proteome</keyword>
<dbReference type="GO" id="GO:0004713">
    <property type="term" value="F:protein tyrosine kinase activity"/>
    <property type="evidence" value="ECO:0007669"/>
    <property type="project" value="TreeGrafter"/>
</dbReference>
<dbReference type="AlphaFoldDB" id="A0A098EIH6"/>